<evidence type="ECO:0000256" key="3">
    <source>
        <dbReference type="ARBA" id="ARBA00011960"/>
    </source>
</evidence>
<dbReference type="CDD" id="cd04728">
    <property type="entry name" value="ThiG"/>
    <property type="match status" value="1"/>
</dbReference>
<feature type="binding site" evidence="8">
    <location>
        <begin position="207"/>
        <end position="208"/>
    </location>
    <ligand>
        <name>1-deoxy-D-xylulose 5-phosphate</name>
        <dbReference type="ChEBI" id="CHEBI:57792"/>
    </ligand>
</feature>
<keyword evidence="6 8" id="KW-0704">Schiff base</keyword>
<keyword evidence="8" id="KW-0963">Cytoplasm</keyword>
<protein>
    <recommendedName>
        <fullName evidence="3 8">Thiazole synthase</fullName>
        <ecNumber evidence="3 8">2.8.1.10</ecNumber>
    </recommendedName>
</protein>
<dbReference type="Proteomes" id="UP001207918">
    <property type="component" value="Unassembled WGS sequence"/>
</dbReference>
<evidence type="ECO:0000256" key="4">
    <source>
        <dbReference type="ARBA" id="ARBA00022679"/>
    </source>
</evidence>
<evidence type="ECO:0000256" key="8">
    <source>
        <dbReference type="HAMAP-Rule" id="MF_00443"/>
    </source>
</evidence>
<dbReference type="EC" id="2.8.1.10" evidence="3 8"/>
<accession>A0ABT3PM28</accession>
<evidence type="ECO:0000256" key="6">
    <source>
        <dbReference type="ARBA" id="ARBA00023270"/>
    </source>
</evidence>
<reference evidence="10 11" key="1">
    <citation type="submission" date="2021-03" db="EMBL/GenBank/DDBJ databases">
        <title>Aliifodinibius sp. nov., a new bacterium isolated from saline soil.</title>
        <authorList>
            <person name="Galisteo C."/>
            <person name="De La Haba R."/>
            <person name="Sanchez-Porro C."/>
            <person name="Ventosa A."/>
        </authorList>
    </citation>
    <scope>NUCLEOTIDE SEQUENCE [LARGE SCALE GENOMIC DNA]</scope>
    <source>
        <strain evidence="10 11">1BSP15-2V2</strain>
    </source>
</reference>
<dbReference type="Pfam" id="PF05690">
    <property type="entry name" value="ThiG"/>
    <property type="match status" value="1"/>
</dbReference>
<comment type="subunit">
    <text evidence="8">Homotetramer. Forms heterodimers with either ThiH or ThiS.</text>
</comment>
<evidence type="ECO:0000313" key="11">
    <source>
        <dbReference type="Proteomes" id="UP001207918"/>
    </source>
</evidence>
<comment type="pathway">
    <text evidence="2 8">Cofactor biosynthesis; thiamine diphosphate biosynthesis.</text>
</comment>
<dbReference type="InterPro" id="IPR033983">
    <property type="entry name" value="Thiazole_synthase_ThiG"/>
</dbReference>
<dbReference type="PANTHER" id="PTHR34266:SF2">
    <property type="entry name" value="THIAZOLE SYNTHASE"/>
    <property type="match status" value="1"/>
</dbReference>
<evidence type="ECO:0000259" key="9">
    <source>
        <dbReference type="Pfam" id="PF05690"/>
    </source>
</evidence>
<comment type="subcellular location">
    <subcellularLocation>
        <location evidence="8">Cytoplasm</location>
    </subcellularLocation>
</comment>
<keyword evidence="5 8" id="KW-0784">Thiamine biosynthesis</keyword>
<dbReference type="InterPro" id="IPR008867">
    <property type="entry name" value="ThiG"/>
</dbReference>
<sequence length="261" mass="28191">MEKLTIAEETFESRLIVGSARFPDPDTMCRALEASGTEMVTVAIRRANLENNGQIDVLSYLQEGGYKLLPNTAGCYTAKEAVLTAKMAREALDTNWIKLEVIGDEDTLFPDVPELLKAAEELLLEGFVVLPYTNDDPITCKKLARMGCAAVMPLGAPIGSGMGIRNPYNLRIIKEQVDVPVIVDAGVGTASDAAIALELGMDAVLLNSAVSQAKHPVEMAEAMRKGIEAGRLAYEAGRMPRRLYAKASSPEEGLIDVQHNE</sequence>
<feature type="binding site" evidence="8">
    <location>
        <position position="159"/>
    </location>
    <ligand>
        <name>1-deoxy-D-xylulose 5-phosphate</name>
        <dbReference type="ChEBI" id="CHEBI:57792"/>
    </ligand>
</feature>
<proteinExistence type="inferred from homology"/>
<comment type="catalytic activity">
    <reaction evidence="7 8">
        <text>[ThiS sulfur-carrier protein]-C-terminal-Gly-aminoethanethioate + 2-iminoacetate + 1-deoxy-D-xylulose 5-phosphate = [ThiS sulfur-carrier protein]-C-terminal Gly-Gly + 2-[(2R,5Z)-2-carboxy-4-methylthiazol-5(2H)-ylidene]ethyl phosphate + 2 H2O + H(+)</text>
        <dbReference type="Rhea" id="RHEA:26297"/>
        <dbReference type="Rhea" id="RHEA-COMP:12909"/>
        <dbReference type="Rhea" id="RHEA-COMP:19908"/>
        <dbReference type="ChEBI" id="CHEBI:15377"/>
        <dbReference type="ChEBI" id="CHEBI:15378"/>
        <dbReference type="ChEBI" id="CHEBI:57792"/>
        <dbReference type="ChEBI" id="CHEBI:62899"/>
        <dbReference type="ChEBI" id="CHEBI:77846"/>
        <dbReference type="ChEBI" id="CHEBI:90778"/>
        <dbReference type="ChEBI" id="CHEBI:232372"/>
        <dbReference type="EC" id="2.8.1.10"/>
    </reaction>
</comment>
<evidence type="ECO:0000256" key="5">
    <source>
        <dbReference type="ARBA" id="ARBA00022977"/>
    </source>
</evidence>
<organism evidence="10 11">
    <name type="scientific">Fodinibius salsisoli</name>
    <dbReference type="NCBI Taxonomy" id="2820877"/>
    <lineage>
        <taxon>Bacteria</taxon>
        <taxon>Pseudomonadati</taxon>
        <taxon>Balneolota</taxon>
        <taxon>Balneolia</taxon>
        <taxon>Balneolales</taxon>
        <taxon>Balneolaceae</taxon>
        <taxon>Fodinibius</taxon>
    </lineage>
</organism>
<evidence type="ECO:0000256" key="7">
    <source>
        <dbReference type="ARBA" id="ARBA00049897"/>
    </source>
</evidence>
<dbReference type="HAMAP" id="MF_00443">
    <property type="entry name" value="ThiG"/>
    <property type="match status" value="1"/>
</dbReference>
<keyword evidence="4 8" id="KW-0808">Transferase</keyword>
<gene>
    <name evidence="8" type="primary">thiG</name>
    <name evidence="10" type="ORF">J6I44_08845</name>
</gene>
<evidence type="ECO:0000256" key="1">
    <source>
        <dbReference type="ARBA" id="ARBA00002834"/>
    </source>
</evidence>
<evidence type="ECO:0000256" key="2">
    <source>
        <dbReference type="ARBA" id="ARBA00004948"/>
    </source>
</evidence>
<dbReference type="PANTHER" id="PTHR34266">
    <property type="entry name" value="THIAZOLE SYNTHASE"/>
    <property type="match status" value="1"/>
</dbReference>
<dbReference type="EMBL" id="JAGGJA010000005">
    <property type="protein sequence ID" value="MCW9706962.1"/>
    <property type="molecule type" value="Genomic_DNA"/>
</dbReference>
<comment type="similarity">
    <text evidence="8">Belongs to the ThiG family.</text>
</comment>
<comment type="caution">
    <text evidence="10">The sequence shown here is derived from an EMBL/GenBank/DDBJ whole genome shotgun (WGS) entry which is preliminary data.</text>
</comment>
<dbReference type="Gene3D" id="3.20.20.70">
    <property type="entry name" value="Aldolase class I"/>
    <property type="match status" value="1"/>
</dbReference>
<name>A0ABT3PM28_9BACT</name>
<feature type="active site" description="Schiff-base intermediate with DXP" evidence="8">
    <location>
        <position position="98"/>
    </location>
</feature>
<dbReference type="RefSeq" id="WP_265765906.1">
    <property type="nucleotide sequence ID" value="NZ_JAGGJA010000005.1"/>
</dbReference>
<feature type="domain" description="Thiazole synthase ThiG" evidence="9">
    <location>
        <begin position="5"/>
        <end position="250"/>
    </location>
</feature>
<keyword evidence="11" id="KW-1185">Reference proteome</keyword>
<feature type="binding site" evidence="8">
    <location>
        <begin position="185"/>
        <end position="186"/>
    </location>
    <ligand>
        <name>1-deoxy-D-xylulose 5-phosphate</name>
        <dbReference type="ChEBI" id="CHEBI:57792"/>
    </ligand>
</feature>
<dbReference type="InterPro" id="IPR013785">
    <property type="entry name" value="Aldolase_TIM"/>
</dbReference>
<evidence type="ECO:0000313" key="10">
    <source>
        <dbReference type="EMBL" id="MCW9706962.1"/>
    </source>
</evidence>
<dbReference type="SUPFAM" id="SSF110399">
    <property type="entry name" value="ThiG-like"/>
    <property type="match status" value="1"/>
</dbReference>
<comment type="function">
    <text evidence="1 8">Catalyzes the rearrangement of 1-deoxy-D-xylulose 5-phosphate (DXP) to produce the thiazole phosphate moiety of thiamine. Sulfur is provided by the thiocarboxylate moiety of the carrier protein ThiS. In vitro, sulfur can be provided by H(2)S.</text>
</comment>